<name>A0ABR1X820_9PEZI</name>
<keyword evidence="2" id="KW-1185">Reference proteome</keyword>
<dbReference type="EMBL" id="JAQQWN010000003">
    <property type="protein sequence ID" value="KAK8091626.1"/>
    <property type="molecule type" value="Genomic_DNA"/>
</dbReference>
<accession>A0ABR1X820</accession>
<reference evidence="1 2" key="1">
    <citation type="submission" date="2023-01" db="EMBL/GenBank/DDBJ databases">
        <title>Analysis of 21 Apiospora genomes using comparative genomics revels a genus with tremendous synthesis potential of carbohydrate active enzymes and secondary metabolites.</title>
        <authorList>
            <person name="Sorensen T."/>
        </authorList>
    </citation>
    <scope>NUCLEOTIDE SEQUENCE [LARGE SCALE GENOMIC DNA]</scope>
    <source>
        <strain evidence="1 2">CBS 114990</strain>
    </source>
</reference>
<evidence type="ECO:0000313" key="1">
    <source>
        <dbReference type="EMBL" id="KAK8091626.1"/>
    </source>
</evidence>
<dbReference type="Proteomes" id="UP001433268">
    <property type="component" value="Unassembled WGS sequence"/>
</dbReference>
<protein>
    <submittedName>
        <fullName evidence="1">Uncharacterized protein</fullName>
    </submittedName>
</protein>
<gene>
    <name evidence="1" type="ORF">PG997_001987</name>
</gene>
<sequence>MATTPPTITITTTTAAAMTSFLAEPVFTMGVAVEGRRCPAPTPACWFSLPAVAPAADTAPPRWHSGGRTLHDPHNGVVSMTTVFTGQGQS</sequence>
<organism evidence="1 2">
    <name type="scientific">Apiospora hydei</name>
    <dbReference type="NCBI Taxonomy" id="1337664"/>
    <lineage>
        <taxon>Eukaryota</taxon>
        <taxon>Fungi</taxon>
        <taxon>Dikarya</taxon>
        <taxon>Ascomycota</taxon>
        <taxon>Pezizomycotina</taxon>
        <taxon>Sordariomycetes</taxon>
        <taxon>Xylariomycetidae</taxon>
        <taxon>Amphisphaeriales</taxon>
        <taxon>Apiosporaceae</taxon>
        <taxon>Apiospora</taxon>
    </lineage>
</organism>
<dbReference type="GeneID" id="92039362"/>
<dbReference type="RefSeq" id="XP_066673598.1">
    <property type="nucleotide sequence ID" value="XM_066806302.1"/>
</dbReference>
<proteinExistence type="predicted"/>
<comment type="caution">
    <text evidence="1">The sequence shown here is derived from an EMBL/GenBank/DDBJ whole genome shotgun (WGS) entry which is preliminary data.</text>
</comment>
<evidence type="ECO:0000313" key="2">
    <source>
        <dbReference type="Proteomes" id="UP001433268"/>
    </source>
</evidence>